<accession>A0A0F7SXV4</accession>
<keyword evidence="3" id="KW-0813">Transport</keyword>
<protein>
    <recommendedName>
        <fullName evidence="3">Tethering factor for nuclear proteasome STS1</fullName>
    </recommendedName>
</protein>
<feature type="region of interest" description="Disordered" evidence="4">
    <location>
        <begin position="1"/>
        <end position="85"/>
    </location>
</feature>
<feature type="compositionally biased region" description="Pro residues" evidence="4">
    <location>
        <begin position="8"/>
        <end position="19"/>
    </location>
</feature>
<feature type="compositionally biased region" description="Basic residues" evidence="4">
    <location>
        <begin position="156"/>
        <end position="167"/>
    </location>
</feature>
<proteinExistence type="inferred from homology"/>
<keyword evidence="2 3" id="KW-0539">Nucleus</keyword>
<dbReference type="GO" id="GO:0031965">
    <property type="term" value="C:nuclear membrane"/>
    <property type="evidence" value="ECO:0007669"/>
    <property type="project" value="TreeGrafter"/>
</dbReference>
<dbReference type="GO" id="GO:0070628">
    <property type="term" value="F:proteasome binding"/>
    <property type="evidence" value="ECO:0007669"/>
    <property type="project" value="TreeGrafter"/>
</dbReference>
<evidence type="ECO:0000256" key="2">
    <source>
        <dbReference type="ARBA" id="ARBA00023242"/>
    </source>
</evidence>
<organism evidence="5">
    <name type="scientific">Phaffia rhodozyma</name>
    <name type="common">Yeast</name>
    <name type="synonym">Xanthophyllomyces dendrorhous</name>
    <dbReference type="NCBI Taxonomy" id="264483"/>
    <lineage>
        <taxon>Eukaryota</taxon>
        <taxon>Fungi</taxon>
        <taxon>Dikarya</taxon>
        <taxon>Basidiomycota</taxon>
        <taxon>Agaricomycotina</taxon>
        <taxon>Tremellomycetes</taxon>
        <taxon>Cystofilobasidiales</taxon>
        <taxon>Mrakiaceae</taxon>
        <taxon>Phaffia</taxon>
    </lineage>
</organism>
<dbReference type="GO" id="GO:0005737">
    <property type="term" value="C:cytoplasm"/>
    <property type="evidence" value="ECO:0007669"/>
    <property type="project" value="UniProtKB-SubCell"/>
</dbReference>
<comment type="subunit">
    <text evidence="3">Binds the proteasome.</text>
</comment>
<name>A0A0F7SXV4_PHARH</name>
<dbReference type="AlphaFoldDB" id="A0A0F7SXV4"/>
<feature type="compositionally biased region" description="Low complexity" evidence="4">
    <location>
        <begin position="27"/>
        <end position="42"/>
    </location>
</feature>
<comment type="similarity">
    <text evidence="1 3">Belongs to the cut8/STS1 family.</text>
</comment>
<evidence type="ECO:0000256" key="4">
    <source>
        <dbReference type="SAM" id="MobiDB-lite"/>
    </source>
</evidence>
<evidence type="ECO:0000256" key="3">
    <source>
        <dbReference type="RuleBase" id="RU368013"/>
    </source>
</evidence>
<feature type="compositionally biased region" description="Acidic residues" evidence="4">
    <location>
        <begin position="140"/>
        <end position="149"/>
    </location>
</feature>
<dbReference type="GO" id="GO:0031144">
    <property type="term" value="P:proteasome localization"/>
    <property type="evidence" value="ECO:0007669"/>
    <property type="project" value="UniProtKB-UniRule"/>
</dbReference>
<evidence type="ECO:0000313" key="5">
    <source>
        <dbReference type="EMBL" id="CED85063.1"/>
    </source>
</evidence>
<evidence type="ECO:0000256" key="1">
    <source>
        <dbReference type="ARBA" id="ARBA00006199"/>
    </source>
</evidence>
<dbReference type="PANTHER" id="PTHR28032:SF1">
    <property type="entry name" value="FI02826P"/>
    <property type="match status" value="1"/>
</dbReference>
<dbReference type="Pfam" id="PF08559">
    <property type="entry name" value="Cut8"/>
    <property type="match status" value="1"/>
</dbReference>
<dbReference type="Gene3D" id="1.20.58.1590">
    <property type="entry name" value="Tethering factor for nuclear proteasome Cut8/Sts1"/>
    <property type="match status" value="1"/>
</dbReference>
<dbReference type="GO" id="GO:0071630">
    <property type="term" value="P:nuclear protein quality control by the ubiquitin-proteasome system"/>
    <property type="evidence" value="ECO:0007669"/>
    <property type="project" value="UniProtKB-UniRule"/>
</dbReference>
<reference evidence="5" key="1">
    <citation type="submission" date="2014-08" db="EMBL/GenBank/DDBJ databases">
        <authorList>
            <person name="Sharma Rahul"/>
            <person name="Thines Marco"/>
        </authorList>
    </citation>
    <scope>NUCLEOTIDE SEQUENCE</scope>
</reference>
<dbReference type="PANTHER" id="PTHR28032">
    <property type="entry name" value="FI02826P"/>
    <property type="match status" value="1"/>
</dbReference>
<dbReference type="EMBL" id="LN483332">
    <property type="protein sequence ID" value="CED85063.1"/>
    <property type="molecule type" value="Genomic_DNA"/>
</dbReference>
<sequence>MANVHPSIPFPPTPVPHAPSPLGFGFGLSKPSSSVSSFGFGSTPVKKTPGWGSLHSQSSFGGGPSPSSASAFGFGGSNLPSPSILTSASQSDQLVYSHISIGSPQINTPFGKRKASHPVPTPPPTLSFGQGSNSRRREREEDEDEDEEMGDSRSFGGRHVKPLKKSRVNAADEEEPKSTQTKQRGSETNTAEDVDLGVLLALLPPASLLPILTSLIQQNPSLKSNVLALLPSPSLPTALEALRIAEQNVMSSIPFGWSKAGGNVSEIYVLGRVKGSVGEVATLIRSHLPFFTTQPTPSHPTTTFSYLSQSTTVLLRLTHLLPGPLEALEVVWPVLANEWLQWVGAVSRLVNDEGGMVSANVAEGWIRELEGLAGDEGQGVGEEAQIRSQLREVGRAWIGQVGWLVGRREGGMRME</sequence>
<keyword evidence="3" id="KW-0963">Cytoplasm</keyword>
<comment type="subcellular location">
    <subcellularLocation>
        <location evidence="3">Cytoplasm</location>
    </subcellularLocation>
    <subcellularLocation>
        <location evidence="3">Nucleus</location>
    </subcellularLocation>
</comment>
<keyword evidence="3" id="KW-0653">Protein transport</keyword>
<feature type="region of interest" description="Disordered" evidence="4">
    <location>
        <begin position="106"/>
        <end position="190"/>
    </location>
</feature>
<dbReference type="InterPro" id="IPR038422">
    <property type="entry name" value="Cut8/Sts1_sf"/>
</dbReference>
<dbReference type="InterPro" id="IPR013868">
    <property type="entry name" value="Cut8/Sts1_fam"/>
</dbReference>
<comment type="function">
    <text evidence="3">Involved in ubiquitin-mediated protein degradation. Regulatory factor in the ubiquitin/proteasome pathway that controls the turnover of proteasome substrates. Targets proteasomes to the nucleus and facilitates the degradation of nuclear proteins.</text>
</comment>
<dbReference type="GO" id="GO:0015031">
    <property type="term" value="P:protein transport"/>
    <property type="evidence" value="ECO:0007669"/>
    <property type="project" value="UniProtKB-UniRule"/>
</dbReference>
<feature type="compositionally biased region" description="Polar residues" evidence="4">
    <location>
        <begin position="178"/>
        <end position="189"/>
    </location>
</feature>